<evidence type="ECO:0000313" key="3">
    <source>
        <dbReference type="EMBL" id="AWB21935.1"/>
    </source>
</evidence>
<dbReference type="PANTHER" id="PTHR37945">
    <property type="entry name" value="EXTRACELLULAR TUNGSTATE BINDING PROTEIN"/>
    <property type="match status" value="1"/>
</dbReference>
<dbReference type="KEGG" id="mee:DA075_14185"/>
<reference evidence="3 4" key="1">
    <citation type="submission" date="2018-04" db="EMBL/GenBank/DDBJ databases">
        <title>Methylobacterium sp. PR1016A genome.</title>
        <authorList>
            <person name="Park W."/>
        </authorList>
    </citation>
    <scope>NUCLEOTIDE SEQUENCE [LARGE SCALE GENOMIC DNA]</scope>
    <source>
        <strain evidence="3 4">PR1016A</strain>
    </source>
</reference>
<sequence length="364" mass="39185">MLQASDFAGFSATIRDPLRRTTLRPRPTRSRRPRPAPSRCAPPSPTASRPPVRRRRADPRQADTPWRPVRAAGYRWPSDPPGAKSVSRPIPRRLALIALLAIAPALGQRAAAQERAITLASTTSTEQSGLFNHLLPIFQRETGIAVRVVAVGTGQALAIGAKGDADALLVHDRPGEDTFVAEGYGLDRRDVMANDFVIVGPSADPAGLKGGRDATEALARIARAKAPFASRGDDSGTNRTELRLWKKAGIEARGLGSSYRELGQGMGPTLNAAAAMDAYTLTDRATWASFKNRQNLVILVQGDPALFNPYGSILVNPAKSPQIHAANARIWHEWLTSERGRAAIASFKINGEQLFFPAGTMPSQ</sequence>
<organism evidence="3 4">
    <name type="scientific">Methylobacterium currus</name>
    <dbReference type="NCBI Taxonomy" id="2051553"/>
    <lineage>
        <taxon>Bacteria</taxon>
        <taxon>Pseudomonadati</taxon>
        <taxon>Pseudomonadota</taxon>
        <taxon>Alphaproteobacteria</taxon>
        <taxon>Hyphomicrobiales</taxon>
        <taxon>Methylobacteriaceae</taxon>
        <taxon>Methylobacterium</taxon>
    </lineage>
</organism>
<dbReference type="Pfam" id="PF12849">
    <property type="entry name" value="PBP_like_2"/>
    <property type="match status" value="1"/>
</dbReference>
<dbReference type="Proteomes" id="UP000244755">
    <property type="component" value="Chromosome 1"/>
</dbReference>
<gene>
    <name evidence="3" type="ORF">DA075_14185</name>
</gene>
<proteinExistence type="predicted"/>
<protein>
    <submittedName>
        <fullName evidence="3">Sulfate transporter</fullName>
    </submittedName>
</protein>
<evidence type="ECO:0000256" key="1">
    <source>
        <dbReference type="SAM" id="MobiDB-lite"/>
    </source>
</evidence>
<dbReference type="InterPro" id="IPR024370">
    <property type="entry name" value="PBP_domain"/>
</dbReference>
<dbReference type="SUPFAM" id="SSF53850">
    <property type="entry name" value="Periplasmic binding protein-like II"/>
    <property type="match status" value="1"/>
</dbReference>
<feature type="compositionally biased region" description="Basic residues" evidence="1">
    <location>
        <begin position="21"/>
        <end position="34"/>
    </location>
</feature>
<dbReference type="EMBL" id="CP028843">
    <property type="protein sequence ID" value="AWB21935.1"/>
    <property type="molecule type" value="Genomic_DNA"/>
</dbReference>
<keyword evidence="4" id="KW-1185">Reference proteome</keyword>
<dbReference type="InterPro" id="IPR052738">
    <property type="entry name" value="ABC-Tungstate_binding"/>
</dbReference>
<dbReference type="AlphaFoldDB" id="A0A2R4WKA6"/>
<evidence type="ECO:0000259" key="2">
    <source>
        <dbReference type="Pfam" id="PF12849"/>
    </source>
</evidence>
<dbReference type="Gene3D" id="3.40.190.10">
    <property type="entry name" value="Periplasmic binding protein-like II"/>
    <property type="match status" value="2"/>
</dbReference>
<evidence type="ECO:0000313" key="4">
    <source>
        <dbReference type="Proteomes" id="UP000244755"/>
    </source>
</evidence>
<accession>A0A2R4WKA6</accession>
<feature type="domain" description="PBP" evidence="2">
    <location>
        <begin position="110"/>
        <end position="338"/>
    </location>
</feature>
<name>A0A2R4WKA6_9HYPH</name>
<dbReference type="OrthoDB" id="186379at2"/>
<feature type="region of interest" description="Disordered" evidence="1">
    <location>
        <begin position="1"/>
        <end position="86"/>
    </location>
</feature>
<dbReference type="PANTHER" id="PTHR37945:SF1">
    <property type="entry name" value="EXTRACELLULAR TUNGSTATE BINDING PROTEIN"/>
    <property type="match status" value="1"/>
</dbReference>